<evidence type="ECO:0000313" key="2">
    <source>
        <dbReference type="Proteomes" id="UP000027616"/>
    </source>
</evidence>
<dbReference type="EMBL" id="HG934468">
    <property type="protein sequence ID" value="CDN30637.1"/>
    <property type="molecule type" value="Genomic_DNA"/>
</dbReference>
<accession>A0A060R6L6</accession>
<sequence>MTTIALTIEGIYSLMDSTYTLTYIERTQNLNNATAVIAECMERKSTQPLNDHLNQSFVYAQSEAVDTICEELKERCRENGYIHEEIDMFFDLYDDLIRDEIYSRDNSDILADLLRNTNDIPIRVELHSNYDCINSHYFEEVYCYNENYFGVMVDALNLNPKKVKEVLSNAGIVVEDYCPDIKERNGKELADYNQFAEEIANSTAPANLLVFVGTVKAMELYDAGFNLKAVTIPKGNVCGIFSGMHGGGSMLEIELKQATTLQLKAKPYDYFNLVLDSDKSNGYSISDVYGVDDSFYGKAIAITAQTI</sequence>
<dbReference type="STRING" id="1433126.BN938_0532"/>
<dbReference type="eggNOG" id="ENOG5033RMU">
    <property type="taxonomic scope" value="Bacteria"/>
</dbReference>
<proteinExistence type="predicted"/>
<protein>
    <submittedName>
        <fullName evidence="1">Uncharacterized protein</fullName>
    </submittedName>
</protein>
<gene>
    <name evidence="1" type="ORF">BN938_0532</name>
</gene>
<dbReference type="Proteomes" id="UP000027616">
    <property type="component" value="Chromosome I"/>
</dbReference>
<dbReference type="HOGENOM" id="CLU_061548_0_0_10"/>
<organism evidence="1 2">
    <name type="scientific">Mucinivorans hirudinis</name>
    <dbReference type="NCBI Taxonomy" id="1433126"/>
    <lineage>
        <taxon>Bacteria</taxon>
        <taxon>Pseudomonadati</taxon>
        <taxon>Bacteroidota</taxon>
        <taxon>Bacteroidia</taxon>
        <taxon>Bacteroidales</taxon>
        <taxon>Rikenellaceae</taxon>
        <taxon>Mucinivorans</taxon>
    </lineage>
</organism>
<dbReference type="AlphaFoldDB" id="A0A060R6L6"/>
<name>A0A060R6L6_9BACT</name>
<reference evidence="1 2" key="1">
    <citation type="journal article" date="2015" name="Genome Announc.">
        <title>Complete Genome Sequence of the Novel Leech Symbiont Mucinivorans hirudinis M3T.</title>
        <authorList>
            <person name="Nelson M.C."/>
            <person name="Bomar L."/>
            <person name="Graf J."/>
        </authorList>
    </citation>
    <scope>NUCLEOTIDE SEQUENCE [LARGE SCALE GENOMIC DNA]</scope>
    <source>
        <strain evidence="2">M3</strain>
    </source>
</reference>
<keyword evidence="2" id="KW-1185">Reference proteome</keyword>
<dbReference type="KEGG" id="rbc:BN938_0532"/>
<evidence type="ECO:0000313" key="1">
    <source>
        <dbReference type="EMBL" id="CDN30637.1"/>
    </source>
</evidence>
<dbReference type="OrthoDB" id="1023638at2"/>